<dbReference type="RefSeq" id="WP_277563628.1">
    <property type="nucleotide sequence ID" value="NZ_JAPDHZ010000002.1"/>
</dbReference>
<gene>
    <name evidence="2" type="ORF">OMP38_01800</name>
</gene>
<sequence length="144" mass="15470">MRELGGEALVAIVGLSGGFAVGSAFVALLIVLDLVPRLVQLTRAYRRSALFESALLAGVMGFNCADLFDWRLSLGKGWLLVPSIFQGIFVGMLAAALTEVLNVIPIVAKRLRLGPYLFALLIAMVLGKVAGSLADWLLFQPMHE</sequence>
<organism evidence="2 3">
    <name type="scientific">Cohnella ginsengisoli</name>
    <dbReference type="NCBI Taxonomy" id="425004"/>
    <lineage>
        <taxon>Bacteria</taxon>
        <taxon>Bacillati</taxon>
        <taxon>Bacillota</taxon>
        <taxon>Bacilli</taxon>
        <taxon>Bacillales</taxon>
        <taxon>Paenibacillaceae</taxon>
        <taxon>Cohnella</taxon>
    </lineage>
</organism>
<feature type="transmembrane region" description="Helical" evidence="1">
    <location>
        <begin position="116"/>
        <end position="139"/>
    </location>
</feature>
<dbReference type="Proteomes" id="UP001153387">
    <property type="component" value="Unassembled WGS sequence"/>
</dbReference>
<comment type="caution">
    <text evidence="2">The sequence shown here is derived from an EMBL/GenBank/DDBJ whole genome shotgun (WGS) entry which is preliminary data.</text>
</comment>
<dbReference type="EMBL" id="JAPDHZ010000002">
    <property type="protein sequence ID" value="MDG0789719.1"/>
    <property type="molecule type" value="Genomic_DNA"/>
</dbReference>
<accession>A0A9X4KCN1</accession>
<dbReference type="Pfam" id="PF13782">
    <property type="entry name" value="SpoVAB"/>
    <property type="match status" value="1"/>
</dbReference>
<keyword evidence="1" id="KW-0472">Membrane</keyword>
<proteinExistence type="predicted"/>
<reference evidence="2 3" key="1">
    <citation type="submission" date="2022-10" db="EMBL/GenBank/DDBJ databases">
        <title>Comparative genomic analysis of Cohnella hashimotonis sp. nov., isolated from the International Space Station.</title>
        <authorList>
            <person name="Simpson A."/>
            <person name="Venkateswaran K."/>
        </authorList>
    </citation>
    <scope>NUCLEOTIDE SEQUENCE [LARGE SCALE GENOMIC DNA]</scope>
    <source>
        <strain evidence="2 3">DSM 18997</strain>
    </source>
</reference>
<dbReference type="InterPro" id="IPR020144">
    <property type="entry name" value="SpoVAB"/>
</dbReference>
<dbReference type="AlphaFoldDB" id="A0A9X4KCN1"/>
<evidence type="ECO:0000256" key="1">
    <source>
        <dbReference type="SAM" id="Phobius"/>
    </source>
</evidence>
<evidence type="ECO:0000313" key="2">
    <source>
        <dbReference type="EMBL" id="MDG0789719.1"/>
    </source>
</evidence>
<keyword evidence="1" id="KW-0812">Transmembrane</keyword>
<evidence type="ECO:0000313" key="3">
    <source>
        <dbReference type="Proteomes" id="UP001153387"/>
    </source>
</evidence>
<feature type="transmembrane region" description="Helical" evidence="1">
    <location>
        <begin position="80"/>
        <end position="104"/>
    </location>
</feature>
<keyword evidence="3" id="KW-1185">Reference proteome</keyword>
<feature type="transmembrane region" description="Helical" evidence="1">
    <location>
        <begin position="48"/>
        <end position="68"/>
    </location>
</feature>
<keyword evidence="1" id="KW-1133">Transmembrane helix</keyword>
<feature type="transmembrane region" description="Helical" evidence="1">
    <location>
        <begin position="12"/>
        <end position="36"/>
    </location>
</feature>
<name>A0A9X4KCN1_9BACL</name>
<protein>
    <submittedName>
        <fullName evidence="2">Stage V sporulation protein AB</fullName>
    </submittedName>
</protein>